<dbReference type="InterPro" id="IPR008427">
    <property type="entry name" value="Extracellular_membr_CFEM_dom"/>
</dbReference>
<feature type="compositionally biased region" description="Acidic residues" evidence="5">
    <location>
        <begin position="22"/>
        <end position="41"/>
    </location>
</feature>
<accession>D8Q5P0</accession>
<keyword evidence="6" id="KW-0812">Transmembrane</keyword>
<dbReference type="Pfam" id="PF05730">
    <property type="entry name" value="CFEM"/>
    <property type="match status" value="2"/>
</dbReference>
<feature type="compositionally biased region" description="Polar residues" evidence="5">
    <location>
        <begin position="49"/>
        <end position="59"/>
    </location>
</feature>
<evidence type="ECO:0000256" key="5">
    <source>
        <dbReference type="SAM" id="MobiDB-lite"/>
    </source>
</evidence>
<keyword evidence="2" id="KW-0964">Secreted</keyword>
<keyword evidence="6" id="KW-0472">Membrane</keyword>
<dbReference type="InParanoid" id="D8Q5P0"/>
<dbReference type="VEuPathDB" id="FungiDB:SCHCODRAFT_02625301"/>
<dbReference type="OrthoDB" id="3040825at2759"/>
<keyword evidence="10" id="KW-1185">Reference proteome</keyword>
<evidence type="ECO:0000256" key="1">
    <source>
        <dbReference type="ARBA" id="ARBA00004613"/>
    </source>
</evidence>
<dbReference type="eggNOG" id="ENOG502SD7M">
    <property type="taxonomic scope" value="Eukaryota"/>
</dbReference>
<sequence>MKSTLFLLLLAVVAIAQKDTSGDDDEQDDNDETSTDADDSDTTTHHGSKTASSSKHTESAQPNSQKCIVGCTAPIARQYGCTSIRDFPCVCNSEDFMSDMENCLKKECTADQRDSAVGMIKGNCGAYATKTSMLATQISTQEAGWANYGNGASHLPVRRPRALQASQPASCNARTDLQCVCTSASFQDDAKSCLQDNCTEEEQQTALQLQAAECAAIGGTSESGSAATSTGASATSSASASSSASSASGTRTSSGSGATSTGPSSTTSDADASATDSNAASGLHHEFFLVGGVVAPVIAVEIGGLMFGAAMVML</sequence>
<feature type="region of interest" description="Disordered" evidence="5">
    <location>
        <begin position="225"/>
        <end position="277"/>
    </location>
</feature>
<keyword evidence="4" id="KW-1015">Disulfide bond</keyword>
<evidence type="ECO:0000256" key="2">
    <source>
        <dbReference type="ARBA" id="ARBA00022525"/>
    </source>
</evidence>
<dbReference type="Proteomes" id="UP000007431">
    <property type="component" value="Unassembled WGS sequence"/>
</dbReference>
<evidence type="ECO:0000256" key="6">
    <source>
        <dbReference type="SAM" id="Phobius"/>
    </source>
</evidence>
<dbReference type="PROSITE" id="PS52012">
    <property type="entry name" value="CFEM"/>
    <property type="match status" value="1"/>
</dbReference>
<gene>
    <name evidence="9" type="ORF">SCHCODRAFT_235060</name>
</gene>
<feature type="domain" description="CFEM" evidence="8">
    <location>
        <begin position="39"/>
        <end position="149"/>
    </location>
</feature>
<evidence type="ECO:0000256" key="7">
    <source>
        <dbReference type="SAM" id="SignalP"/>
    </source>
</evidence>
<dbReference type="HOGENOM" id="CLU_886123_0_0_1"/>
<evidence type="ECO:0000313" key="9">
    <source>
        <dbReference type="EMBL" id="EFI97001.1"/>
    </source>
</evidence>
<feature type="transmembrane region" description="Helical" evidence="6">
    <location>
        <begin position="287"/>
        <end position="312"/>
    </location>
</feature>
<keyword evidence="3 7" id="KW-0732">Signal</keyword>
<evidence type="ECO:0000313" key="10">
    <source>
        <dbReference type="Proteomes" id="UP000007431"/>
    </source>
</evidence>
<feature type="chain" id="PRO_5003120612" description="CFEM domain-containing protein" evidence="7">
    <location>
        <begin position="23"/>
        <end position="314"/>
    </location>
</feature>
<evidence type="ECO:0000256" key="3">
    <source>
        <dbReference type="ARBA" id="ARBA00022729"/>
    </source>
</evidence>
<dbReference type="AlphaFoldDB" id="D8Q5P0"/>
<evidence type="ECO:0000256" key="4">
    <source>
        <dbReference type="ARBA" id="ARBA00023157"/>
    </source>
</evidence>
<name>D8Q5P0_SCHCM</name>
<dbReference type="EMBL" id="GL377306">
    <property type="protein sequence ID" value="EFI97001.1"/>
    <property type="molecule type" value="Genomic_DNA"/>
</dbReference>
<dbReference type="GO" id="GO:0005576">
    <property type="term" value="C:extracellular region"/>
    <property type="evidence" value="ECO:0007669"/>
    <property type="project" value="UniProtKB-SubCell"/>
</dbReference>
<organism evidence="10">
    <name type="scientific">Schizophyllum commune (strain H4-8 / FGSC 9210)</name>
    <name type="common">Split gill fungus</name>
    <dbReference type="NCBI Taxonomy" id="578458"/>
    <lineage>
        <taxon>Eukaryota</taxon>
        <taxon>Fungi</taxon>
        <taxon>Dikarya</taxon>
        <taxon>Basidiomycota</taxon>
        <taxon>Agaricomycotina</taxon>
        <taxon>Agaricomycetes</taxon>
        <taxon>Agaricomycetidae</taxon>
        <taxon>Agaricales</taxon>
        <taxon>Schizophyllaceae</taxon>
        <taxon>Schizophyllum</taxon>
    </lineage>
</organism>
<protein>
    <recommendedName>
        <fullName evidence="8">CFEM domain-containing protein</fullName>
    </recommendedName>
</protein>
<keyword evidence="6" id="KW-1133">Transmembrane helix</keyword>
<proteinExistence type="predicted"/>
<comment type="subcellular location">
    <subcellularLocation>
        <location evidence="1">Secreted</location>
    </subcellularLocation>
</comment>
<dbReference type="KEGG" id="scm:SCHCO_02625301"/>
<reference evidence="9 10" key="1">
    <citation type="journal article" date="2010" name="Nat. Biotechnol.">
        <title>Genome sequence of the model mushroom Schizophyllum commune.</title>
        <authorList>
            <person name="Ohm R.A."/>
            <person name="de Jong J.F."/>
            <person name="Lugones L.G."/>
            <person name="Aerts A."/>
            <person name="Kothe E."/>
            <person name="Stajich J.E."/>
            <person name="de Vries R.P."/>
            <person name="Record E."/>
            <person name="Levasseur A."/>
            <person name="Baker S.E."/>
            <person name="Bartholomew K.A."/>
            <person name="Coutinho P.M."/>
            <person name="Erdmann S."/>
            <person name="Fowler T.J."/>
            <person name="Gathman A.C."/>
            <person name="Lombard V."/>
            <person name="Henrissat B."/>
            <person name="Knabe N."/>
            <person name="Kuees U."/>
            <person name="Lilly W.W."/>
            <person name="Lindquist E."/>
            <person name="Lucas S."/>
            <person name="Magnuson J.K."/>
            <person name="Piumi F."/>
            <person name="Raudaskoski M."/>
            <person name="Salamov A."/>
            <person name="Schmutz J."/>
            <person name="Schwarze F.W.M.R."/>
            <person name="vanKuyk P.A."/>
            <person name="Horton J.S."/>
            <person name="Grigoriev I.V."/>
            <person name="Woesten H.A.B."/>
        </authorList>
    </citation>
    <scope>NUCLEOTIDE SEQUENCE [LARGE SCALE GENOMIC DNA]</scope>
    <source>
        <strain evidence="10">H4-8 / FGSC 9210</strain>
    </source>
</reference>
<evidence type="ECO:0000259" key="8">
    <source>
        <dbReference type="PROSITE" id="PS52012"/>
    </source>
</evidence>
<feature type="region of interest" description="Disordered" evidence="5">
    <location>
        <begin position="18"/>
        <end position="59"/>
    </location>
</feature>
<feature type="signal peptide" evidence="7">
    <location>
        <begin position="1"/>
        <end position="22"/>
    </location>
</feature>